<reference evidence="1 2" key="1">
    <citation type="submission" date="2014-03" db="EMBL/GenBank/DDBJ databases">
        <title>Bradyrhizobium valentinum sp. nov., isolated from effective nodules of Lupinus mariae-josephae, a lupine endemic of basic-lime soils in Eastern Spain.</title>
        <authorList>
            <person name="Duran D."/>
            <person name="Rey L."/>
            <person name="Navarro A."/>
            <person name="Busquets A."/>
            <person name="Imperial J."/>
            <person name="Ruiz-Argueso T."/>
        </authorList>
    </citation>
    <scope>NUCLEOTIDE SEQUENCE [LARGE SCALE GENOMIC DNA]</scope>
    <source>
        <strain evidence="1 2">PAC68</strain>
    </source>
</reference>
<gene>
    <name evidence="1" type="ORF">CQ12_05570</name>
</gene>
<comment type="caution">
    <text evidence="1">The sequence shown here is derived from an EMBL/GenBank/DDBJ whole genome shotgun (WGS) entry which is preliminary data.</text>
</comment>
<keyword evidence="2" id="KW-1185">Reference proteome</keyword>
<protein>
    <submittedName>
        <fullName evidence="1">Uncharacterized protein</fullName>
    </submittedName>
</protein>
<proteinExistence type="predicted"/>
<dbReference type="AlphaFoldDB" id="A0A0R3M2A4"/>
<name>A0A0R3M2A4_9BRAD</name>
<organism evidence="1 2">
    <name type="scientific">Bradyrhizobium jicamae</name>
    <dbReference type="NCBI Taxonomy" id="280332"/>
    <lineage>
        <taxon>Bacteria</taxon>
        <taxon>Pseudomonadati</taxon>
        <taxon>Pseudomonadota</taxon>
        <taxon>Alphaproteobacteria</taxon>
        <taxon>Hyphomicrobiales</taxon>
        <taxon>Nitrobacteraceae</taxon>
        <taxon>Bradyrhizobium</taxon>
    </lineage>
</organism>
<dbReference type="Proteomes" id="UP000050863">
    <property type="component" value="Unassembled WGS sequence"/>
</dbReference>
<sequence>MLWPSVRQAITAICWSGIWDGPTTSRRRTRAALQDDNAHNWNASYPSANFDDTLVAGVRKGDVLTRKQDGAVYEIVRVVPNGFGRTTLQLSRRRQALH</sequence>
<evidence type="ECO:0000313" key="1">
    <source>
        <dbReference type="EMBL" id="KRR11296.1"/>
    </source>
</evidence>
<dbReference type="EMBL" id="LLXZ01000049">
    <property type="protein sequence ID" value="KRR11296.1"/>
    <property type="molecule type" value="Genomic_DNA"/>
</dbReference>
<evidence type="ECO:0000313" key="2">
    <source>
        <dbReference type="Proteomes" id="UP000050863"/>
    </source>
</evidence>
<accession>A0A0R3M2A4</accession>